<protein>
    <submittedName>
        <fullName evidence="2">Uncharacterized protein</fullName>
    </submittedName>
</protein>
<organism evidence="2">
    <name type="scientific">Amphimedon queenslandica</name>
    <name type="common">Sponge</name>
    <dbReference type="NCBI Taxonomy" id="400682"/>
    <lineage>
        <taxon>Eukaryota</taxon>
        <taxon>Metazoa</taxon>
        <taxon>Porifera</taxon>
        <taxon>Demospongiae</taxon>
        <taxon>Heteroscleromorpha</taxon>
        <taxon>Haplosclerida</taxon>
        <taxon>Niphatidae</taxon>
        <taxon>Amphimedon</taxon>
    </lineage>
</organism>
<name>A0A1X7VV64_AMPQE</name>
<evidence type="ECO:0000313" key="2">
    <source>
        <dbReference type="EnsemblMetazoa" id="Aqu2.1.43759_001"/>
    </source>
</evidence>
<feature type="region of interest" description="Disordered" evidence="1">
    <location>
        <begin position="1"/>
        <end position="22"/>
    </location>
</feature>
<accession>A0A1X7VV64</accession>
<dbReference type="EnsemblMetazoa" id="Aqu2.1.43759_001">
    <property type="protein sequence ID" value="Aqu2.1.43759_001"/>
    <property type="gene ID" value="Aqu2.1.43759"/>
</dbReference>
<dbReference type="InParanoid" id="A0A1X7VV64"/>
<evidence type="ECO:0000256" key="1">
    <source>
        <dbReference type="SAM" id="MobiDB-lite"/>
    </source>
</evidence>
<proteinExistence type="predicted"/>
<feature type="compositionally biased region" description="Low complexity" evidence="1">
    <location>
        <begin position="1"/>
        <end position="17"/>
    </location>
</feature>
<reference evidence="2" key="1">
    <citation type="submission" date="2017-05" db="UniProtKB">
        <authorList>
            <consortium name="EnsemblMetazoa"/>
        </authorList>
    </citation>
    <scope>IDENTIFICATION</scope>
</reference>
<dbReference type="AlphaFoldDB" id="A0A1X7VV64"/>
<sequence length="49" mass="5285">LVSTTTSSVSSSSTSSSNGLSDSLYRSKMLSFESIMEGVRVQKRCSFDN</sequence>